<dbReference type="Pfam" id="PF00353">
    <property type="entry name" value="HemolysinCabind"/>
    <property type="match status" value="2"/>
</dbReference>
<dbReference type="InterPro" id="IPR001343">
    <property type="entry name" value="Hemolysn_Ca-bd"/>
</dbReference>
<dbReference type="Gene3D" id="2.150.10.10">
    <property type="entry name" value="Serralysin-like metalloprotease, C-terminal"/>
    <property type="match status" value="1"/>
</dbReference>
<dbReference type="SUPFAM" id="SSF69318">
    <property type="entry name" value="Integrin alpha N-terminal domain"/>
    <property type="match status" value="1"/>
</dbReference>
<name>A0A447Y192_ECOLX</name>
<reference evidence="3 4" key="1">
    <citation type="submission" date="2018-12" db="EMBL/GenBank/DDBJ databases">
        <authorList>
            <consortium name="Pathogen Informatics"/>
        </authorList>
    </citation>
    <scope>NUCLEOTIDE SEQUENCE [LARGE SCALE GENOMIC DNA]</scope>
    <source>
        <strain evidence="3 4">NCTC9702</strain>
    </source>
</reference>
<dbReference type="Pfam" id="PF13517">
    <property type="entry name" value="FG-GAP_3"/>
    <property type="match status" value="1"/>
</dbReference>
<dbReference type="NCBIfam" id="TIGR03661">
    <property type="entry name" value="T1SS_VCA0849"/>
    <property type="match status" value="1"/>
</dbReference>
<accession>A0A447Y192</accession>
<dbReference type="InterPro" id="IPR019960">
    <property type="entry name" value="T1SS_VCA0849"/>
</dbReference>
<protein>
    <submittedName>
        <fullName evidence="3">Adhesin for cattle intestine colonization</fullName>
    </submittedName>
</protein>
<proteinExistence type="predicted"/>
<sequence length="485" mass="50132">MTWADFDGDGDMDLFLPASQGRANYGSLLFNTNGVLGSPVAVGATATTYASQFSVAVDWNHDGLMDIARIAQTGQSYLYTNVSNASNWTQSALGSSQSGTTSGVAAMDYDWDGAVDVLVTKQSGSVYLIRNTNTVSYGTSLHLRITDPNGINVYYGNTVKLYNSAGVLVATQIINPQSGMGVNDTSALVNFYGLNAGETYNAVLIKSTGTTASNIDQTVNTTWGGLQATDATHAYDLSAEAGTASNNGKFVGTGYNDTFFATAGTDTYDGSGGWVYSSGTGTWLANGGMDVVDFRLSTVGVTANLSSTTAQATGFNTSTFTNIEGISGSNFNDTLTGSSGDNQLEGRGGNDTLNIGNGGHDTLLYKLLNASDATGGNGSDVVNGFTVGTWEGTADTDRIDIRELLQGSGYTGNGKASYVNGVATLDAQAGNIGDFVKVTQSGSDTIVQIDRDGTGGTFAATNVVTLTGVHTDLATLLANHQLMVV</sequence>
<keyword evidence="1" id="KW-0732">Signal</keyword>
<dbReference type="Proteomes" id="UP000277930">
    <property type="component" value="Chromosome 1"/>
</dbReference>
<dbReference type="InterPro" id="IPR011049">
    <property type="entry name" value="Serralysin-like_metalloprot_C"/>
</dbReference>
<dbReference type="InterPro" id="IPR028994">
    <property type="entry name" value="Integrin_alpha_N"/>
</dbReference>
<evidence type="ECO:0000256" key="2">
    <source>
        <dbReference type="ARBA" id="ARBA00022837"/>
    </source>
</evidence>
<dbReference type="AlphaFoldDB" id="A0A447Y192"/>
<organism evidence="3 4">
    <name type="scientific">Escherichia coli</name>
    <dbReference type="NCBI Taxonomy" id="562"/>
    <lineage>
        <taxon>Bacteria</taxon>
        <taxon>Pseudomonadati</taxon>
        <taxon>Pseudomonadota</taxon>
        <taxon>Gammaproteobacteria</taxon>
        <taxon>Enterobacterales</taxon>
        <taxon>Enterobacteriaceae</taxon>
        <taxon>Escherichia</taxon>
    </lineage>
</organism>
<dbReference type="SUPFAM" id="SSF51120">
    <property type="entry name" value="beta-Roll"/>
    <property type="match status" value="1"/>
</dbReference>
<dbReference type="GO" id="GO:0005509">
    <property type="term" value="F:calcium ion binding"/>
    <property type="evidence" value="ECO:0007669"/>
    <property type="project" value="InterPro"/>
</dbReference>
<evidence type="ECO:0000313" key="4">
    <source>
        <dbReference type="Proteomes" id="UP000277930"/>
    </source>
</evidence>
<keyword evidence="2" id="KW-0106">Calcium</keyword>
<evidence type="ECO:0000313" key="3">
    <source>
        <dbReference type="EMBL" id="VED37036.1"/>
    </source>
</evidence>
<dbReference type="InterPro" id="IPR013517">
    <property type="entry name" value="FG-GAP"/>
</dbReference>
<evidence type="ECO:0000256" key="1">
    <source>
        <dbReference type="ARBA" id="ARBA00022729"/>
    </source>
</evidence>
<dbReference type="EMBL" id="LR134246">
    <property type="protein sequence ID" value="VED37036.1"/>
    <property type="molecule type" value="Genomic_DNA"/>
</dbReference>
<gene>
    <name evidence="3" type="primary">siiEA_1</name>
    <name evidence="3" type="ORF">NCTC9702_04346</name>
</gene>